<dbReference type="PANTHER" id="PTHR43707:SF1">
    <property type="entry name" value="HISTIDINE--TRNA LIGASE, MITOCHONDRIAL-RELATED"/>
    <property type="match status" value="1"/>
</dbReference>
<dbReference type="GO" id="GO:0004821">
    <property type="term" value="F:histidine-tRNA ligase activity"/>
    <property type="evidence" value="ECO:0007669"/>
    <property type="project" value="InterPro"/>
</dbReference>
<name>A0A0K9F2B9_9BACI</name>
<dbReference type="Gene3D" id="3.30.930.10">
    <property type="entry name" value="Bira Bifunctional Protein, Domain 2"/>
    <property type="match status" value="1"/>
</dbReference>
<protein>
    <recommendedName>
        <fullName evidence="5 10">ATP phosphoribosyltransferase regulatory subunit</fullName>
    </recommendedName>
</protein>
<reference evidence="14" key="1">
    <citation type="submission" date="2015-07" db="EMBL/GenBank/DDBJ databases">
        <authorList>
            <consortium name="Consortium for Microbial Forensics and Genomics (microFORGE)"/>
            <person name="Knight B.M."/>
            <person name="Roberts D.P."/>
            <person name="Lin D."/>
            <person name="Hari K."/>
            <person name="Fletcher J."/>
            <person name="Melcher U."/>
            <person name="Blagden T."/>
            <person name="Winegar R.A."/>
        </authorList>
    </citation>
    <scope>NUCLEOTIDE SEQUENCE [LARGE SCALE GENOMIC DNA]</scope>
    <source>
        <strain evidence="14">DSM 23493</strain>
    </source>
</reference>
<dbReference type="PIRSF" id="PIRSF001549">
    <property type="entry name" value="His-tRNA_synth"/>
    <property type="match status" value="1"/>
</dbReference>
<evidence type="ECO:0000256" key="4">
    <source>
        <dbReference type="ARBA" id="ARBA00011496"/>
    </source>
</evidence>
<dbReference type="GO" id="GO:0140096">
    <property type="term" value="F:catalytic activity, acting on a protein"/>
    <property type="evidence" value="ECO:0007669"/>
    <property type="project" value="UniProtKB-ARBA"/>
</dbReference>
<keyword evidence="13" id="KW-0328">Glycosyltransferase</keyword>
<dbReference type="UniPathway" id="UPA00031">
    <property type="reaction ID" value="UER00006"/>
</dbReference>
<proteinExistence type="inferred from homology"/>
<comment type="miscellaneous">
    <text evidence="10">This function is generally fulfilled by the C-terminal part of HisG, which is missing in some bacteria such as this one.</text>
</comment>
<dbReference type="SUPFAM" id="SSF55681">
    <property type="entry name" value="Class II aaRS and biotin synthetases"/>
    <property type="match status" value="1"/>
</dbReference>
<sequence>MSSIKMFEKPLGMRDTFPQIFEKVEAVRNTGRDFLCRRGYEFIKTPAVEYFDTVGKASAIANTHLFKLVDGQGNTLVLRPDMTTPIARIATSKLLKEMIPIRLAYFASVFRAQEAEGGRPAEFDQMGIELIGDNSVFADAEVIVTAMELLKQFGLAKFKVTIGHAGILNCILQDYTESIEQQNILRTLLVQRNYVGFEEAVESFDLPKTKSDALLQFIEEAMNLNEIQDIEKYVRKNDALEYMQQLAKLLEIAGLADYVAFDFTLSSHMSYYTGMLFEVFATGSGFPLGNGGRYDGLLEVFGSKVGATGFSIRVDRLLETLNGQSDVRQEATVVLFEEEQFEAALAEVQTLRAAGKQATLQLRSSLVDEAAFLAHFTEVVIVGQEDVDGE</sequence>
<feature type="binding site" evidence="11">
    <location>
        <begin position="81"/>
        <end position="83"/>
    </location>
    <ligand>
        <name>L-histidine</name>
        <dbReference type="ChEBI" id="CHEBI:57595"/>
    </ligand>
</feature>
<dbReference type="Proteomes" id="UP000037326">
    <property type="component" value="Unassembled WGS sequence"/>
</dbReference>
<dbReference type="InterPro" id="IPR053846">
    <property type="entry name" value="HisZ-C"/>
</dbReference>
<evidence type="ECO:0000256" key="3">
    <source>
        <dbReference type="ARBA" id="ARBA00005539"/>
    </source>
</evidence>
<evidence type="ECO:0000256" key="9">
    <source>
        <dbReference type="ARBA" id="ARBA00025246"/>
    </source>
</evidence>
<dbReference type="PROSITE" id="PS50862">
    <property type="entry name" value="AA_TRNA_LIGASE_II"/>
    <property type="match status" value="1"/>
</dbReference>
<keyword evidence="13" id="KW-0808">Transferase</keyword>
<evidence type="ECO:0000256" key="8">
    <source>
        <dbReference type="ARBA" id="ARBA00023102"/>
    </source>
</evidence>
<dbReference type="GO" id="GO:0016757">
    <property type="term" value="F:glycosyltransferase activity"/>
    <property type="evidence" value="ECO:0007669"/>
    <property type="project" value="UniProtKB-KW"/>
</dbReference>
<dbReference type="NCBIfam" id="NF008941">
    <property type="entry name" value="PRK12292.2-4"/>
    <property type="match status" value="1"/>
</dbReference>
<evidence type="ECO:0000313" key="14">
    <source>
        <dbReference type="Proteomes" id="UP000037326"/>
    </source>
</evidence>
<dbReference type="PANTHER" id="PTHR43707">
    <property type="entry name" value="HISTIDYL-TRNA SYNTHETASE"/>
    <property type="match status" value="1"/>
</dbReference>
<dbReference type="GO" id="GO:0006427">
    <property type="term" value="P:histidyl-tRNA aminoacylation"/>
    <property type="evidence" value="ECO:0007669"/>
    <property type="project" value="InterPro"/>
</dbReference>
<evidence type="ECO:0000259" key="12">
    <source>
        <dbReference type="PROSITE" id="PS50862"/>
    </source>
</evidence>
<dbReference type="HAMAP" id="MF_00125">
    <property type="entry name" value="HisZ"/>
    <property type="match status" value="1"/>
</dbReference>
<gene>
    <name evidence="10" type="primary">hisZ</name>
    <name evidence="13" type="ORF">ACZ11_23515</name>
</gene>
<feature type="binding site" evidence="11">
    <location>
        <position position="111"/>
    </location>
    <ligand>
        <name>L-histidine</name>
        <dbReference type="ChEBI" id="CHEBI:57595"/>
    </ligand>
</feature>
<dbReference type="InterPro" id="IPR004517">
    <property type="entry name" value="HisZ"/>
</dbReference>
<dbReference type="RefSeq" id="WP_049668966.1">
    <property type="nucleotide sequence ID" value="NZ_LFXJ01000013.1"/>
</dbReference>
<dbReference type="GO" id="GO:0005737">
    <property type="term" value="C:cytoplasm"/>
    <property type="evidence" value="ECO:0007669"/>
    <property type="project" value="UniProtKB-SubCell"/>
</dbReference>
<feature type="binding site" evidence="11">
    <location>
        <begin position="271"/>
        <end position="272"/>
    </location>
    <ligand>
        <name>L-histidine</name>
        <dbReference type="ChEBI" id="CHEBI:57595"/>
    </ligand>
</feature>
<evidence type="ECO:0000256" key="6">
    <source>
        <dbReference type="ARBA" id="ARBA00022490"/>
    </source>
</evidence>
<evidence type="ECO:0000256" key="7">
    <source>
        <dbReference type="ARBA" id="ARBA00022605"/>
    </source>
</evidence>
<dbReference type="CDD" id="cd00773">
    <property type="entry name" value="HisRS-like_core"/>
    <property type="match status" value="1"/>
</dbReference>
<organism evidence="13 14">
    <name type="scientific">Lysinibacillus xylanilyticus</name>
    <dbReference type="NCBI Taxonomy" id="582475"/>
    <lineage>
        <taxon>Bacteria</taxon>
        <taxon>Bacillati</taxon>
        <taxon>Bacillota</taxon>
        <taxon>Bacilli</taxon>
        <taxon>Bacillales</taxon>
        <taxon>Bacillaceae</taxon>
        <taxon>Lysinibacillus</taxon>
    </lineage>
</organism>
<comment type="similarity">
    <text evidence="3 10">Belongs to the class-II aminoacyl-tRNA synthetase family. HisZ subfamily.</text>
</comment>
<evidence type="ECO:0000256" key="2">
    <source>
        <dbReference type="ARBA" id="ARBA00004667"/>
    </source>
</evidence>
<dbReference type="Pfam" id="PF21996">
    <property type="entry name" value="HisZ-like"/>
    <property type="match status" value="1"/>
</dbReference>
<dbReference type="InterPro" id="IPR006195">
    <property type="entry name" value="aa-tRNA-synth_II"/>
</dbReference>
<dbReference type="GO" id="GO:0000105">
    <property type="term" value="P:L-histidine biosynthetic process"/>
    <property type="evidence" value="ECO:0007669"/>
    <property type="project" value="UniProtKB-UniRule"/>
</dbReference>
<dbReference type="InterPro" id="IPR041715">
    <property type="entry name" value="HisRS-like_core"/>
</dbReference>
<dbReference type="Gene3D" id="3.40.50.12590">
    <property type="match status" value="1"/>
</dbReference>
<evidence type="ECO:0000256" key="10">
    <source>
        <dbReference type="HAMAP-Rule" id="MF_00125"/>
    </source>
</evidence>
<dbReference type="PATRIC" id="fig|582475.4.peg.4663"/>
<feature type="domain" description="Aminoacyl-transfer RNA synthetases class-II family profile" evidence="12">
    <location>
        <begin position="12"/>
        <end position="321"/>
    </location>
</feature>
<evidence type="ECO:0000256" key="1">
    <source>
        <dbReference type="ARBA" id="ARBA00004496"/>
    </source>
</evidence>
<dbReference type="InterPro" id="IPR004516">
    <property type="entry name" value="HisRS/HisZ"/>
</dbReference>
<comment type="pathway">
    <text evidence="2 10">Amino-acid biosynthesis; L-histidine biosynthesis; L-histidine from 5-phospho-alpha-D-ribose 1-diphosphate: step 1/9.</text>
</comment>
<feature type="binding site" evidence="11">
    <location>
        <position position="125"/>
    </location>
    <ligand>
        <name>L-histidine</name>
        <dbReference type="ChEBI" id="CHEBI:57595"/>
    </ligand>
</feature>
<comment type="function">
    <text evidence="9 10">Required for the first step of histidine biosynthesis. May allow the feedback regulation of ATP phosphoribosyltransferase activity by histidine.</text>
</comment>
<dbReference type="EMBL" id="LFXJ01000013">
    <property type="protein sequence ID" value="KMY28208.1"/>
    <property type="molecule type" value="Genomic_DNA"/>
</dbReference>
<dbReference type="InterPro" id="IPR045864">
    <property type="entry name" value="aa-tRNA-synth_II/BPL/LPL"/>
</dbReference>
<comment type="subunit">
    <text evidence="4 10">Heteromultimer composed of HisG and HisZ subunits.</text>
</comment>
<feature type="binding site" evidence="11">
    <location>
        <position position="129"/>
    </location>
    <ligand>
        <name>L-histidine</name>
        <dbReference type="ChEBI" id="CHEBI:57595"/>
    </ligand>
</feature>
<dbReference type="NCBIfam" id="TIGR00443">
    <property type="entry name" value="hisZ_biosyn_reg"/>
    <property type="match status" value="1"/>
</dbReference>
<comment type="subcellular location">
    <subcellularLocation>
        <location evidence="1 10">Cytoplasm</location>
    </subcellularLocation>
</comment>
<evidence type="ECO:0000256" key="11">
    <source>
        <dbReference type="PIRSR" id="PIRSR001549-1"/>
    </source>
</evidence>
<dbReference type="Pfam" id="PF13393">
    <property type="entry name" value="tRNA-synt_His"/>
    <property type="match status" value="1"/>
</dbReference>
<evidence type="ECO:0000256" key="5">
    <source>
        <dbReference type="ARBA" id="ARBA00020397"/>
    </source>
</evidence>
<evidence type="ECO:0000313" key="13">
    <source>
        <dbReference type="EMBL" id="KMY28208.1"/>
    </source>
</evidence>
<keyword evidence="6 10" id="KW-0963">Cytoplasm</keyword>
<keyword evidence="7 10" id="KW-0028">Amino-acid biosynthesis</keyword>
<keyword evidence="8 10" id="KW-0368">Histidine biosynthesis</keyword>
<comment type="caution">
    <text evidence="13">The sequence shown here is derived from an EMBL/GenBank/DDBJ whole genome shotgun (WGS) entry which is preliminary data.</text>
</comment>
<dbReference type="OrthoDB" id="9800814at2"/>
<accession>A0A0K9F2B9</accession>
<dbReference type="GeneID" id="96601174"/>
<dbReference type="AlphaFoldDB" id="A0A0K9F2B9"/>